<keyword evidence="3" id="KW-1185">Reference proteome</keyword>
<proteinExistence type="predicted"/>
<comment type="caution">
    <text evidence="2">The sequence shown here is derived from an EMBL/GenBank/DDBJ whole genome shotgun (WGS) entry which is preliminary data.</text>
</comment>
<evidence type="ECO:0000313" key="3">
    <source>
        <dbReference type="Proteomes" id="UP000324222"/>
    </source>
</evidence>
<accession>A0A5B7IGL2</accession>
<protein>
    <submittedName>
        <fullName evidence="2">Uncharacterized protein</fullName>
    </submittedName>
</protein>
<feature type="region of interest" description="Disordered" evidence="1">
    <location>
        <begin position="1"/>
        <end position="48"/>
    </location>
</feature>
<dbReference type="Proteomes" id="UP000324222">
    <property type="component" value="Unassembled WGS sequence"/>
</dbReference>
<reference evidence="2 3" key="1">
    <citation type="submission" date="2019-05" db="EMBL/GenBank/DDBJ databases">
        <title>Another draft genome of Portunus trituberculatus and its Hox gene families provides insights of decapod evolution.</title>
        <authorList>
            <person name="Jeong J.-H."/>
            <person name="Song I."/>
            <person name="Kim S."/>
            <person name="Choi T."/>
            <person name="Kim D."/>
            <person name="Ryu S."/>
            <person name="Kim W."/>
        </authorList>
    </citation>
    <scope>NUCLEOTIDE SEQUENCE [LARGE SCALE GENOMIC DNA]</scope>
    <source>
        <tissue evidence="2">Muscle</tissue>
    </source>
</reference>
<evidence type="ECO:0000313" key="2">
    <source>
        <dbReference type="EMBL" id="MPC79704.1"/>
    </source>
</evidence>
<name>A0A5B7IGL2_PORTR</name>
<dbReference type="AlphaFoldDB" id="A0A5B7IGL2"/>
<sequence length="76" mass="8332">MTTHWAKLRDHGPGNPSGAWPKDKGYTGRVRSHSLPRASQISGPGRERYETPLNWGAVTTAVRAPLPQHCAVEEMA</sequence>
<gene>
    <name evidence="2" type="ORF">E2C01_074245</name>
</gene>
<dbReference type="EMBL" id="VSRR010051866">
    <property type="protein sequence ID" value="MPC79704.1"/>
    <property type="molecule type" value="Genomic_DNA"/>
</dbReference>
<organism evidence="2 3">
    <name type="scientific">Portunus trituberculatus</name>
    <name type="common">Swimming crab</name>
    <name type="synonym">Neptunus trituberculatus</name>
    <dbReference type="NCBI Taxonomy" id="210409"/>
    <lineage>
        <taxon>Eukaryota</taxon>
        <taxon>Metazoa</taxon>
        <taxon>Ecdysozoa</taxon>
        <taxon>Arthropoda</taxon>
        <taxon>Crustacea</taxon>
        <taxon>Multicrustacea</taxon>
        <taxon>Malacostraca</taxon>
        <taxon>Eumalacostraca</taxon>
        <taxon>Eucarida</taxon>
        <taxon>Decapoda</taxon>
        <taxon>Pleocyemata</taxon>
        <taxon>Brachyura</taxon>
        <taxon>Eubrachyura</taxon>
        <taxon>Portunoidea</taxon>
        <taxon>Portunidae</taxon>
        <taxon>Portuninae</taxon>
        <taxon>Portunus</taxon>
    </lineage>
</organism>
<evidence type="ECO:0000256" key="1">
    <source>
        <dbReference type="SAM" id="MobiDB-lite"/>
    </source>
</evidence>